<dbReference type="KEGG" id="gak:X907_0551"/>
<dbReference type="OrthoDB" id="5291101at2"/>
<name>A0A3T0E7I1_9PROT</name>
<dbReference type="PANTHER" id="PTHR43685">
    <property type="entry name" value="GLYCOSYLTRANSFERASE"/>
    <property type="match status" value="1"/>
</dbReference>
<dbReference type="InterPro" id="IPR050834">
    <property type="entry name" value="Glycosyltransf_2"/>
</dbReference>
<sequence>MMFSISIPVGSWHPLFPEVLASIARQGVPMELALLDASGDPRVAQAADRSGLAFVYRREGRDGGQAAAIAEGWRKTGGGILAWLNADDLLVPGALKRADTAFRDDPALDVFYGDSVFVDRTGREIGRHGQVADISPLLLRSNIISQPSCFVRREAVERIGGIDETLHYTMDWDLWVRLYVAGARFERTDDVLSMVYWGADTKTASLSVRRLGEMARIVRRHAGPWSAFKTVLATVGHGLFENPEDTILR</sequence>
<dbReference type="AlphaFoldDB" id="A0A3T0E7I1"/>
<proteinExistence type="predicted"/>
<dbReference type="Proteomes" id="UP000286954">
    <property type="component" value="Chromosome"/>
</dbReference>
<protein>
    <submittedName>
        <fullName evidence="1">Glycosyltransferase</fullName>
    </submittedName>
</protein>
<keyword evidence="1" id="KW-0808">Transferase</keyword>
<dbReference type="PANTHER" id="PTHR43685:SF2">
    <property type="entry name" value="GLYCOSYLTRANSFERASE 2-LIKE DOMAIN-CONTAINING PROTEIN"/>
    <property type="match status" value="1"/>
</dbReference>
<dbReference type="RefSeq" id="WP_127565516.1">
    <property type="nucleotide sequence ID" value="NZ_BMFB01000002.1"/>
</dbReference>
<dbReference type="Pfam" id="PF00535">
    <property type="entry name" value="Glycos_transf_2"/>
    <property type="match status" value="1"/>
</dbReference>
<evidence type="ECO:0000313" key="2">
    <source>
        <dbReference type="Proteomes" id="UP000286954"/>
    </source>
</evidence>
<dbReference type="EMBL" id="CP018911">
    <property type="protein sequence ID" value="AZU03098.1"/>
    <property type="molecule type" value="Genomic_DNA"/>
</dbReference>
<dbReference type="InterPro" id="IPR001173">
    <property type="entry name" value="Glyco_trans_2-like"/>
</dbReference>
<keyword evidence="2" id="KW-1185">Reference proteome</keyword>
<reference evidence="1 2" key="1">
    <citation type="submission" date="2016-12" db="EMBL/GenBank/DDBJ databases">
        <title>The genome of dimorphic prosthecate Glycocaulis alkaliphilus 6b-8t, isolated from crude oil dictates its adaptability in petroleum environments.</title>
        <authorList>
            <person name="Wu X.-L."/>
            <person name="Geng S."/>
        </authorList>
    </citation>
    <scope>NUCLEOTIDE SEQUENCE [LARGE SCALE GENOMIC DNA]</scope>
    <source>
        <strain evidence="1 2">6B-8</strain>
    </source>
</reference>
<accession>A0A3T0E7I1</accession>
<organism evidence="1 2">
    <name type="scientific">Glycocaulis alkaliphilus</name>
    <dbReference type="NCBI Taxonomy" id="1434191"/>
    <lineage>
        <taxon>Bacteria</taxon>
        <taxon>Pseudomonadati</taxon>
        <taxon>Pseudomonadota</taxon>
        <taxon>Alphaproteobacteria</taxon>
        <taxon>Maricaulales</taxon>
        <taxon>Maricaulaceae</taxon>
        <taxon>Glycocaulis</taxon>
    </lineage>
</organism>
<gene>
    <name evidence="1" type="ORF">X907_0551</name>
</gene>
<dbReference type="Gene3D" id="3.90.550.10">
    <property type="entry name" value="Spore Coat Polysaccharide Biosynthesis Protein SpsA, Chain A"/>
    <property type="match status" value="1"/>
</dbReference>
<dbReference type="GO" id="GO:0016740">
    <property type="term" value="F:transferase activity"/>
    <property type="evidence" value="ECO:0007669"/>
    <property type="project" value="UniProtKB-KW"/>
</dbReference>
<dbReference type="SUPFAM" id="SSF53448">
    <property type="entry name" value="Nucleotide-diphospho-sugar transferases"/>
    <property type="match status" value="1"/>
</dbReference>
<dbReference type="InterPro" id="IPR029044">
    <property type="entry name" value="Nucleotide-diphossugar_trans"/>
</dbReference>
<evidence type="ECO:0000313" key="1">
    <source>
        <dbReference type="EMBL" id="AZU03098.1"/>
    </source>
</evidence>